<dbReference type="RefSeq" id="WP_252951265.1">
    <property type="nucleotide sequence ID" value="NZ_JAFIRR010000005.1"/>
</dbReference>
<evidence type="ECO:0000313" key="2">
    <source>
        <dbReference type="Proteomes" id="UP001523392"/>
    </source>
</evidence>
<sequence length="162" mass="17770">MSRFESQASISPPERTVAICRAATRFALLQAWAAIPEFPLPNGRRADLLCLLPDGSFAVVEVKSGLRDFLADAKWPEYREFCDRLYFAVDTEFPAEVLPEDAGLLVAAEGEAAQLRPPPEHRLAPARRRALLHRFAMLAARRLSGLADPSLAASIGAALRCE</sequence>
<keyword evidence="2" id="KW-1185">Reference proteome</keyword>
<dbReference type="PIRSF" id="PIRSF031796">
    <property type="entry name" value="UPC031796"/>
    <property type="match status" value="1"/>
</dbReference>
<dbReference type="Pfam" id="PF06319">
    <property type="entry name" value="MmcB-like"/>
    <property type="match status" value="1"/>
</dbReference>
<gene>
    <name evidence="1" type="ORF">JYK14_00590</name>
</gene>
<protein>
    <submittedName>
        <fullName evidence="1">MmcB family DNA repair protein</fullName>
    </submittedName>
</protein>
<accession>A0ABT1CZ43</accession>
<proteinExistence type="predicted"/>
<comment type="caution">
    <text evidence="1">The sequence shown here is derived from an EMBL/GenBank/DDBJ whole genome shotgun (WGS) entry which is preliminary data.</text>
</comment>
<name>A0ABT1CZ43_9PROT</name>
<reference evidence="1 2" key="1">
    <citation type="submission" date="2021-12" db="EMBL/GenBank/DDBJ databases">
        <title>Siccirubricoccus leaddurans sp. nov., a high concentration Zn2+ tolerance bacterium.</title>
        <authorList>
            <person name="Cao Y."/>
        </authorList>
    </citation>
    <scope>NUCLEOTIDE SEQUENCE [LARGE SCALE GENOMIC DNA]</scope>
    <source>
        <strain evidence="1 2">KC 17139</strain>
    </source>
</reference>
<organism evidence="1 2">
    <name type="scientific">Siccirubricoccus soli</name>
    <dbReference type="NCBI Taxonomy" id="2899147"/>
    <lineage>
        <taxon>Bacteria</taxon>
        <taxon>Pseudomonadati</taxon>
        <taxon>Pseudomonadota</taxon>
        <taxon>Alphaproteobacteria</taxon>
        <taxon>Acetobacterales</taxon>
        <taxon>Roseomonadaceae</taxon>
        <taxon>Siccirubricoccus</taxon>
    </lineage>
</organism>
<dbReference type="EMBL" id="JAFIRR010000005">
    <property type="protein sequence ID" value="MCO6414677.1"/>
    <property type="molecule type" value="Genomic_DNA"/>
</dbReference>
<dbReference type="Proteomes" id="UP001523392">
    <property type="component" value="Unassembled WGS sequence"/>
</dbReference>
<dbReference type="InterPro" id="IPR009394">
    <property type="entry name" value="MmcB-like"/>
</dbReference>
<evidence type="ECO:0000313" key="1">
    <source>
        <dbReference type="EMBL" id="MCO6414677.1"/>
    </source>
</evidence>